<feature type="domain" description="DUF7577" evidence="2">
    <location>
        <begin position="2"/>
        <end position="25"/>
    </location>
</feature>
<proteinExistence type="predicted"/>
<dbReference type="RefSeq" id="WP_009559521.1">
    <property type="nucleotide sequence ID" value="NZ_AYZN01000002.1"/>
</dbReference>
<keyword evidence="1" id="KW-0472">Membrane</keyword>
<dbReference type="EMBL" id="CAKD01000013">
    <property type="protein sequence ID" value="CCI84965.1"/>
    <property type="molecule type" value="Genomic_DNA"/>
</dbReference>
<accession>I7JXV2</accession>
<dbReference type="InterPro" id="IPR055999">
    <property type="entry name" value="DUF7577"/>
</dbReference>
<reference evidence="3 4" key="1">
    <citation type="submission" date="2012-06" db="EMBL/GenBank/DDBJ databases">
        <title>Draft Genome Sequence of Lactobacillus pasteurii CRBIP 24.76T.</title>
        <authorList>
            <person name="Cousin S."/>
            <person name="Bouchier C."/>
            <person name="Loux V."/>
            <person name="Ma L."/>
            <person name="Creno S."/>
            <person name="Bizet C."/>
            <person name="Clermont D."/>
        </authorList>
    </citation>
    <scope>NUCLEOTIDE SEQUENCE [LARGE SCALE GENOMIC DNA]</scope>
    <source>
        <strain evidence="4">CRBIP 24.76T</strain>
    </source>
</reference>
<dbReference type="AlphaFoldDB" id="I7JXV2"/>
<sequence length="382" mass="43501">MKCPNCGAKNDKGASFCGNCGKSLELKQVPKSTDIAKKSRKSLIYLVLAIAIVGISVSAGIFMAKQSKMQEVNKTADTKVTKQSKKKTHQTKEKITFLTSTKIADYSPKEAVAIIVAYMKNQENPVWSKLTQQDEIDLKIRQKANYQFAVSDPVYVFNESAAYSYVPDKQDANDMTVVLYTNAGKTVSYKNFSSMVRTLRRQKLDQETSELSKIVKVIDQRNQTSAAKTSYPGDKGLYTFPEEMRGKWYYWDKYDKKVKMQEFTEHNIVSEMGSSEAHEMDPHFLATFDYSKISKEYREAAKDWVRIMEFDKPLDGIYWINVRGYFQGAGDGEYYALHTEKGQPVLLVAVGAQVSVTDVAFRSPDLAKKYKDYQFSDLRYLD</sequence>
<dbReference type="eggNOG" id="ENOG50311ZJ">
    <property type="taxonomic scope" value="Bacteria"/>
</dbReference>
<evidence type="ECO:0000313" key="4">
    <source>
        <dbReference type="Proteomes" id="UP000009311"/>
    </source>
</evidence>
<keyword evidence="4" id="KW-1185">Reference proteome</keyword>
<protein>
    <recommendedName>
        <fullName evidence="2">DUF7577 domain-containing protein</fullName>
    </recommendedName>
</protein>
<gene>
    <name evidence="3" type="ORF">BN53_02465</name>
</gene>
<dbReference type="Proteomes" id="UP000009311">
    <property type="component" value="Unassembled WGS sequence"/>
</dbReference>
<evidence type="ECO:0000259" key="2">
    <source>
        <dbReference type="Pfam" id="PF24463"/>
    </source>
</evidence>
<keyword evidence="1" id="KW-0812">Transmembrane</keyword>
<keyword evidence="1" id="KW-1133">Transmembrane helix</keyword>
<comment type="caution">
    <text evidence="3">The sequence shown here is derived from an EMBL/GenBank/DDBJ whole genome shotgun (WGS) entry which is preliminary data.</text>
</comment>
<name>I7JXV2_9LACO</name>
<evidence type="ECO:0000256" key="1">
    <source>
        <dbReference type="SAM" id="Phobius"/>
    </source>
</evidence>
<organism evidence="3 4">
    <name type="scientific">Lactobacillus pasteurii DSM 23907 = CRBIP 24.76</name>
    <dbReference type="NCBI Taxonomy" id="1423790"/>
    <lineage>
        <taxon>Bacteria</taxon>
        <taxon>Bacillati</taxon>
        <taxon>Bacillota</taxon>
        <taxon>Bacilli</taxon>
        <taxon>Lactobacillales</taxon>
        <taxon>Lactobacillaceae</taxon>
        <taxon>Lactobacillus</taxon>
    </lineage>
</organism>
<evidence type="ECO:0000313" key="3">
    <source>
        <dbReference type="EMBL" id="CCI84965.1"/>
    </source>
</evidence>
<dbReference type="STRING" id="1423790.BN53_02465"/>
<feature type="transmembrane region" description="Helical" evidence="1">
    <location>
        <begin position="43"/>
        <end position="64"/>
    </location>
</feature>
<dbReference type="Pfam" id="PF24463">
    <property type="entry name" value="DUF7577"/>
    <property type="match status" value="1"/>
</dbReference>